<evidence type="ECO:0000256" key="4">
    <source>
        <dbReference type="ARBA" id="ARBA00011718"/>
    </source>
</evidence>
<dbReference type="Pfam" id="PF02699">
    <property type="entry name" value="YajC"/>
    <property type="match status" value="1"/>
</dbReference>
<evidence type="ECO:0000313" key="14">
    <source>
        <dbReference type="EMBL" id="KAA0686295.1"/>
    </source>
</evidence>
<evidence type="ECO:0000256" key="11">
    <source>
        <dbReference type="ARBA" id="ARBA00023010"/>
    </source>
</evidence>
<protein>
    <recommendedName>
        <fullName evidence="5">Sec translocon accessory complex subunit YajC</fullName>
    </recommendedName>
</protein>
<dbReference type="PRINTS" id="PR01853">
    <property type="entry name" value="YAJCTRNLCASE"/>
</dbReference>
<comment type="caution">
    <text evidence="14">The sequence shown here is derived from an EMBL/GenBank/DDBJ whole genome shotgun (WGS) entry which is preliminary data.</text>
</comment>
<dbReference type="SMART" id="SM01323">
    <property type="entry name" value="YajC"/>
    <property type="match status" value="1"/>
</dbReference>
<evidence type="ECO:0000256" key="8">
    <source>
        <dbReference type="ARBA" id="ARBA00022692"/>
    </source>
</evidence>
<evidence type="ECO:0000256" key="7">
    <source>
        <dbReference type="ARBA" id="ARBA00022475"/>
    </source>
</evidence>
<dbReference type="EMBL" id="QOKV01000005">
    <property type="protein sequence ID" value="KAA0686295.1"/>
    <property type="molecule type" value="Genomic_DNA"/>
</dbReference>
<feature type="transmembrane region" description="Helical" evidence="13">
    <location>
        <begin position="20"/>
        <end position="39"/>
    </location>
</feature>
<dbReference type="AlphaFoldDB" id="A0A6L3B5G4"/>
<gene>
    <name evidence="14" type="primary">yajC</name>
    <name evidence="14" type="ORF">DS837_11430</name>
</gene>
<evidence type="ECO:0000256" key="2">
    <source>
        <dbReference type="ARBA" id="ARBA00004162"/>
    </source>
</evidence>
<evidence type="ECO:0000256" key="5">
    <source>
        <dbReference type="ARBA" id="ARBA00014962"/>
    </source>
</evidence>
<keyword evidence="10 13" id="KW-1133">Transmembrane helix</keyword>
<reference evidence="14 15" key="1">
    <citation type="submission" date="2018-07" db="EMBL/GenBank/DDBJ databases">
        <title>Genome sequence of Roseomonas fauriae ATCC 49958.</title>
        <authorList>
            <person name="Sant'Anna F.H."/>
            <person name="Baldani J.I."/>
            <person name="Zilli J.E."/>
            <person name="Reis V.M."/>
            <person name="Hartmann A."/>
            <person name="Cruz L."/>
            <person name="de Souza E.M."/>
            <person name="de Oliveira Pedrosa F."/>
            <person name="Passaglia L.M.P."/>
        </authorList>
    </citation>
    <scope>NUCLEOTIDE SEQUENCE [LARGE SCALE GENOMIC DNA]</scope>
    <source>
        <strain evidence="14 15">ATCC 49958</strain>
    </source>
</reference>
<sequence length="123" mass="13546">MFVSTAYAQTAAPAAGGADMIVQFLPLILIFVVFYFLLIRPQQKKMKEHKGMLESIRRGDRVVTGGGIIGTITKVGPEDELQVEIAENVRVRVMRSTVNLVLSKSEPAKSADDKADEKVVDRK</sequence>
<keyword evidence="11" id="KW-0811">Translocation</keyword>
<proteinExistence type="inferred from homology"/>
<comment type="function">
    <text evidence="1">The SecYEG-SecDF-YajC-YidC holo-translocon (HTL) protein secretase/insertase is a supercomplex required for protein secretion, insertion of proteins into membranes, and assembly of membrane protein complexes. While the SecYEG complex is essential for assembly of a number of proteins and complexes, the SecDF-YajC-YidC subcomplex facilitates these functions.</text>
</comment>
<evidence type="ECO:0000256" key="9">
    <source>
        <dbReference type="ARBA" id="ARBA00022927"/>
    </source>
</evidence>
<organism evidence="14 15">
    <name type="scientific">Azospirillum brasilense</name>
    <dbReference type="NCBI Taxonomy" id="192"/>
    <lineage>
        <taxon>Bacteria</taxon>
        <taxon>Pseudomonadati</taxon>
        <taxon>Pseudomonadota</taxon>
        <taxon>Alphaproteobacteria</taxon>
        <taxon>Rhodospirillales</taxon>
        <taxon>Azospirillaceae</taxon>
        <taxon>Azospirillum</taxon>
    </lineage>
</organism>
<dbReference type="NCBIfam" id="TIGR00739">
    <property type="entry name" value="yajC"/>
    <property type="match status" value="1"/>
</dbReference>
<dbReference type="PANTHER" id="PTHR33909:SF1">
    <property type="entry name" value="SEC TRANSLOCON ACCESSORY COMPLEX SUBUNIT YAJC"/>
    <property type="match status" value="1"/>
</dbReference>
<evidence type="ECO:0000256" key="6">
    <source>
        <dbReference type="ARBA" id="ARBA00022448"/>
    </source>
</evidence>
<keyword evidence="6" id="KW-0813">Transport</keyword>
<evidence type="ECO:0000256" key="10">
    <source>
        <dbReference type="ARBA" id="ARBA00022989"/>
    </source>
</evidence>
<comment type="similarity">
    <text evidence="3">Belongs to the YajC family.</text>
</comment>
<dbReference type="GO" id="GO:0015031">
    <property type="term" value="P:protein transport"/>
    <property type="evidence" value="ECO:0007669"/>
    <property type="project" value="UniProtKB-KW"/>
</dbReference>
<dbReference type="PANTHER" id="PTHR33909">
    <property type="entry name" value="SEC TRANSLOCON ACCESSORY COMPLEX SUBUNIT YAJC"/>
    <property type="match status" value="1"/>
</dbReference>
<keyword evidence="7" id="KW-1003">Cell membrane</keyword>
<evidence type="ECO:0000313" key="15">
    <source>
        <dbReference type="Proteomes" id="UP000476837"/>
    </source>
</evidence>
<evidence type="ECO:0000256" key="12">
    <source>
        <dbReference type="ARBA" id="ARBA00023136"/>
    </source>
</evidence>
<evidence type="ECO:0000256" key="1">
    <source>
        <dbReference type="ARBA" id="ARBA00002061"/>
    </source>
</evidence>
<name>A0A6L3B5G4_AZOBR</name>
<keyword evidence="9" id="KW-0653">Protein transport</keyword>
<dbReference type="InterPro" id="IPR003849">
    <property type="entry name" value="Preprotein_translocase_YajC"/>
</dbReference>
<keyword evidence="12 13" id="KW-0472">Membrane</keyword>
<evidence type="ECO:0000256" key="3">
    <source>
        <dbReference type="ARBA" id="ARBA00006742"/>
    </source>
</evidence>
<comment type="subunit">
    <text evidence="4">Part of the SecDF-YidC-YajC translocase complex. The SecDF-YidC-YajC translocase forms a supercomplex with SecYEG, called the holo-translocon (HTL).</text>
</comment>
<dbReference type="Proteomes" id="UP000476837">
    <property type="component" value="Unassembled WGS sequence"/>
</dbReference>
<dbReference type="RefSeq" id="WP_149164865.1">
    <property type="nucleotide sequence ID" value="NZ_QOKV01000005.1"/>
</dbReference>
<comment type="subcellular location">
    <subcellularLocation>
        <location evidence="2">Cell membrane</location>
        <topology evidence="2">Single-pass membrane protein</topology>
    </subcellularLocation>
</comment>
<evidence type="ECO:0000256" key="13">
    <source>
        <dbReference type="SAM" id="Phobius"/>
    </source>
</evidence>
<dbReference type="GO" id="GO:0005886">
    <property type="term" value="C:plasma membrane"/>
    <property type="evidence" value="ECO:0007669"/>
    <property type="project" value="UniProtKB-SubCell"/>
</dbReference>
<accession>A0A6L3B5G4</accession>
<keyword evidence="8 13" id="KW-0812">Transmembrane</keyword>